<reference evidence="4 5" key="1">
    <citation type="submission" date="2019-09" db="EMBL/GenBank/DDBJ databases">
        <title>Phylogeny of genus Pseudoclavibacter and closely related genus.</title>
        <authorList>
            <person name="Li Y."/>
        </authorList>
    </citation>
    <scope>NUCLEOTIDE SEQUENCE [LARGE SCALE GENOMIC DNA]</scope>
    <source>
        <strain evidence="4 5">EGI 60007</strain>
    </source>
</reference>
<dbReference type="OrthoDB" id="5485098at2"/>
<accession>A0A6H9WVE2</accession>
<proteinExistence type="predicted"/>
<dbReference type="SUPFAM" id="SSF49879">
    <property type="entry name" value="SMAD/FHA domain"/>
    <property type="match status" value="1"/>
</dbReference>
<evidence type="ECO:0000313" key="5">
    <source>
        <dbReference type="Proteomes" id="UP000431744"/>
    </source>
</evidence>
<dbReference type="CDD" id="cd00060">
    <property type="entry name" value="FHA"/>
    <property type="match status" value="1"/>
</dbReference>
<dbReference type="PROSITE" id="PS50006">
    <property type="entry name" value="FHA_DOMAIN"/>
    <property type="match status" value="1"/>
</dbReference>
<evidence type="ECO:0000256" key="1">
    <source>
        <dbReference type="ARBA" id="ARBA00022553"/>
    </source>
</evidence>
<name>A0A6H9WVE2_9MICO</name>
<dbReference type="Pfam" id="PF00498">
    <property type="entry name" value="FHA"/>
    <property type="match status" value="1"/>
</dbReference>
<feature type="compositionally biased region" description="Pro residues" evidence="2">
    <location>
        <begin position="47"/>
        <end position="68"/>
    </location>
</feature>
<keyword evidence="5" id="KW-1185">Reference proteome</keyword>
<sequence length="459" mass="46140">MHPAQAAGHPEQSVARPFAAPGGAPDPAGDAAPNAARATAAAQEAPAPAPPVAPPYAAPSQQAPPQPYAQPVVRAPANHSYPGYAAQQPPTLQPPLAQPHTGVAAPGQYVSPSQAVDHAAVSVLPPNGGHAPTLHAAGEGAAPSVFQYRPATAETGSEAADEEGEDELVSYDFLFGGTEQINEVLAELAEAREAARGDEPDDAGDAAAAAGAPVNAVEAAARPPLHDAAIVHTPPDSPRVGSPSAPAQPDIDSTVIGGQAHELRRQAQTVQPNEGPRTGLRPASVANVPDAHPGDHGGDTLFGGAAQQLRAENAGRHHQAASAPSPQPPAAASPSAAAAPPFAAPPAEDSFVVDFGSSGEVAAIGPVVIGRAPSATAERAGDTSPQLVTIDGVKDISRNHVRIELSGGVTVVTDLHSRNGTEVVMPGRPRQRLRPGEPTAVVPGTVIDLGSGIAFTVRR</sequence>
<dbReference type="AlphaFoldDB" id="A0A6H9WVE2"/>
<feature type="region of interest" description="Disordered" evidence="2">
    <location>
        <begin position="265"/>
        <end position="343"/>
    </location>
</feature>
<dbReference type="EMBL" id="WBJY01000001">
    <property type="protein sequence ID" value="KAB1650484.1"/>
    <property type="molecule type" value="Genomic_DNA"/>
</dbReference>
<dbReference type="Proteomes" id="UP000431744">
    <property type="component" value="Unassembled WGS sequence"/>
</dbReference>
<comment type="caution">
    <text evidence="4">The sequence shown here is derived from an EMBL/GenBank/DDBJ whole genome shotgun (WGS) entry which is preliminary data.</text>
</comment>
<dbReference type="InterPro" id="IPR000253">
    <property type="entry name" value="FHA_dom"/>
</dbReference>
<feature type="compositionally biased region" description="Low complexity" evidence="2">
    <location>
        <begin position="15"/>
        <end position="46"/>
    </location>
</feature>
<organism evidence="4 5">
    <name type="scientific">Pseudoclavibacter endophyticus</name>
    <dbReference type="NCBI Taxonomy" id="1778590"/>
    <lineage>
        <taxon>Bacteria</taxon>
        <taxon>Bacillati</taxon>
        <taxon>Actinomycetota</taxon>
        <taxon>Actinomycetes</taxon>
        <taxon>Micrococcales</taxon>
        <taxon>Microbacteriaceae</taxon>
        <taxon>Pseudoclavibacter</taxon>
    </lineage>
</organism>
<feature type="compositionally biased region" description="Low complexity" evidence="2">
    <location>
        <begin position="332"/>
        <end position="343"/>
    </location>
</feature>
<dbReference type="Gene3D" id="2.60.200.20">
    <property type="match status" value="1"/>
</dbReference>
<evidence type="ECO:0000259" key="3">
    <source>
        <dbReference type="PROSITE" id="PS50006"/>
    </source>
</evidence>
<feature type="region of interest" description="Disordered" evidence="2">
    <location>
        <begin position="191"/>
        <end position="253"/>
    </location>
</feature>
<protein>
    <submittedName>
        <fullName evidence="4">FHA domain-containing protein</fullName>
    </submittedName>
</protein>
<keyword evidence="1" id="KW-0597">Phosphoprotein</keyword>
<evidence type="ECO:0000313" key="4">
    <source>
        <dbReference type="EMBL" id="KAB1650484.1"/>
    </source>
</evidence>
<feature type="region of interest" description="Disordered" evidence="2">
    <location>
        <begin position="1"/>
        <end position="165"/>
    </location>
</feature>
<gene>
    <name evidence="4" type="ORF">F8O04_03080</name>
</gene>
<evidence type="ECO:0000256" key="2">
    <source>
        <dbReference type="SAM" id="MobiDB-lite"/>
    </source>
</evidence>
<dbReference type="InterPro" id="IPR008984">
    <property type="entry name" value="SMAD_FHA_dom_sf"/>
</dbReference>
<feature type="compositionally biased region" description="Low complexity" evidence="2">
    <location>
        <begin position="205"/>
        <end position="223"/>
    </location>
</feature>
<feature type="domain" description="FHA" evidence="3">
    <location>
        <begin position="367"/>
        <end position="423"/>
    </location>
</feature>